<dbReference type="EnsemblMetazoa" id="XM_038208049.1">
    <property type="protein sequence ID" value="XP_038063977.1"/>
    <property type="gene ID" value="LOC119734517"/>
</dbReference>
<evidence type="ECO:0000313" key="11">
    <source>
        <dbReference type="Proteomes" id="UP000887568"/>
    </source>
</evidence>
<dbReference type="PRINTS" id="PR00385">
    <property type="entry name" value="P450"/>
</dbReference>
<dbReference type="PANTHER" id="PTHR24300">
    <property type="entry name" value="CYTOCHROME P450 508A4-RELATED"/>
    <property type="match status" value="1"/>
</dbReference>
<organism evidence="10 11">
    <name type="scientific">Patiria miniata</name>
    <name type="common">Bat star</name>
    <name type="synonym">Asterina miniata</name>
    <dbReference type="NCBI Taxonomy" id="46514"/>
    <lineage>
        <taxon>Eukaryota</taxon>
        <taxon>Metazoa</taxon>
        <taxon>Echinodermata</taxon>
        <taxon>Eleutherozoa</taxon>
        <taxon>Asterozoa</taxon>
        <taxon>Asteroidea</taxon>
        <taxon>Valvatacea</taxon>
        <taxon>Valvatida</taxon>
        <taxon>Asterinidae</taxon>
        <taxon>Patiria</taxon>
    </lineage>
</organism>
<dbReference type="FunFam" id="1.10.630.10:FF:000036">
    <property type="entry name" value="CYtochrome P450 family"/>
    <property type="match status" value="1"/>
</dbReference>
<evidence type="ECO:0000313" key="10">
    <source>
        <dbReference type="EnsemblMetazoa" id="XP_038063977.1"/>
    </source>
</evidence>
<comment type="similarity">
    <text evidence="2 8">Belongs to the cytochrome P450 family.</text>
</comment>
<dbReference type="RefSeq" id="XP_038063977.1">
    <property type="nucleotide sequence ID" value="XM_038208049.1"/>
</dbReference>
<evidence type="ECO:0000256" key="8">
    <source>
        <dbReference type="RuleBase" id="RU000461"/>
    </source>
</evidence>
<evidence type="ECO:0000256" key="1">
    <source>
        <dbReference type="ARBA" id="ARBA00001971"/>
    </source>
</evidence>
<evidence type="ECO:0000256" key="4">
    <source>
        <dbReference type="ARBA" id="ARBA00023002"/>
    </source>
</evidence>
<dbReference type="PROSITE" id="PS00086">
    <property type="entry name" value="CYTOCHROME_P450"/>
    <property type="match status" value="1"/>
</dbReference>
<feature type="transmembrane region" description="Helical" evidence="9">
    <location>
        <begin position="6"/>
        <end position="27"/>
    </location>
</feature>
<keyword evidence="5 7" id="KW-0408">Iron</keyword>
<dbReference type="GO" id="GO:0020037">
    <property type="term" value="F:heme binding"/>
    <property type="evidence" value="ECO:0007669"/>
    <property type="project" value="InterPro"/>
</dbReference>
<keyword evidence="6 8" id="KW-0503">Monooxygenase</keyword>
<keyword evidence="9" id="KW-0472">Membrane</keyword>
<dbReference type="SUPFAM" id="SSF48264">
    <property type="entry name" value="Cytochrome P450"/>
    <property type="match status" value="1"/>
</dbReference>
<keyword evidence="11" id="KW-1185">Reference proteome</keyword>
<dbReference type="InterPro" id="IPR017972">
    <property type="entry name" value="Cyt_P450_CS"/>
</dbReference>
<evidence type="ECO:0000256" key="6">
    <source>
        <dbReference type="ARBA" id="ARBA00023033"/>
    </source>
</evidence>
<dbReference type="InterPro" id="IPR002401">
    <property type="entry name" value="Cyt_P450_E_grp-I"/>
</dbReference>
<dbReference type="Proteomes" id="UP000887568">
    <property type="component" value="Unplaced"/>
</dbReference>
<evidence type="ECO:0000256" key="7">
    <source>
        <dbReference type="PIRSR" id="PIRSR602401-1"/>
    </source>
</evidence>
<dbReference type="Pfam" id="PF00067">
    <property type="entry name" value="p450"/>
    <property type="match status" value="1"/>
</dbReference>
<comment type="cofactor">
    <cofactor evidence="1 7">
        <name>heme</name>
        <dbReference type="ChEBI" id="CHEBI:30413"/>
    </cofactor>
</comment>
<evidence type="ECO:0000256" key="3">
    <source>
        <dbReference type="ARBA" id="ARBA00022723"/>
    </source>
</evidence>
<keyword evidence="9" id="KW-1133">Transmembrane helix</keyword>
<evidence type="ECO:0000256" key="2">
    <source>
        <dbReference type="ARBA" id="ARBA00010617"/>
    </source>
</evidence>
<dbReference type="InterPro" id="IPR001128">
    <property type="entry name" value="Cyt_P450"/>
</dbReference>
<evidence type="ECO:0000256" key="5">
    <source>
        <dbReference type="ARBA" id="ARBA00023004"/>
    </source>
</evidence>
<reference evidence="10" key="1">
    <citation type="submission" date="2022-11" db="UniProtKB">
        <authorList>
            <consortium name="EnsemblMetazoa"/>
        </authorList>
    </citation>
    <scope>IDENTIFICATION</scope>
</reference>
<evidence type="ECO:0008006" key="12">
    <source>
        <dbReference type="Google" id="ProtNLM"/>
    </source>
</evidence>
<accession>A0A914AJS1</accession>
<dbReference type="InterPro" id="IPR050182">
    <property type="entry name" value="Cytochrome_P450_fam2"/>
</dbReference>
<sequence>MTLSNFFLDVRTVLLGLFILLVLRWFFKKPIRNLPPGPWRFPILGSAPAIVSAVWRGLEPHDLFVAYAAKYGPVFRLKAFTKTVIVLSDYPSIKEAFQHPELSDRPNTLISAVTKTNGVVSASGELMIELRRFCLTVLRSFGVGKTSFEEKIGTEAEELMKEMSSFDGKPFNPKRLLSNAVSNVICSVIFGKRYEYTDQKFQNLLDLISRNIKLLGAGGVFFFIPGLRYLPFGKFKQMISNIQESEKFVVDIIEAHRAEFDPENLKDFVDVYLKESQQNLNNEPGAPTSKSSSSAARSHLNDSNFVGTIRNLFIAGSETTATTLQWCLLYMMMFPEIQHRVQAEIDAVVGRNRLPRMADKRDLNFTQAVIWEVQRLACIAPLGIPHTAASDTHIHGFTIPKGAILVPNLWALFRDPRVYPEPDRFNPERFLDSAGKAVKPDELVPFSVGRRSCIGEHLAKMELLIFFSYFLHQFTFKKPDNSPPLSLKGKGGITYSPEPFELCAVKRE</sequence>
<dbReference type="PRINTS" id="PR00463">
    <property type="entry name" value="EP450I"/>
</dbReference>
<dbReference type="GO" id="GO:0016705">
    <property type="term" value="F:oxidoreductase activity, acting on paired donors, with incorporation or reduction of molecular oxygen"/>
    <property type="evidence" value="ECO:0007669"/>
    <property type="project" value="InterPro"/>
</dbReference>
<dbReference type="Gene3D" id="1.10.630.10">
    <property type="entry name" value="Cytochrome P450"/>
    <property type="match status" value="1"/>
</dbReference>
<dbReference type="GO" id="GO:0005506">
    <property type="term" value="F:iron ion binding"/>
    <property type="evidence" value="ECO:0007669"/>
    <property type="project" value="InterPro"/>
</dbReference>
<keyword evidence="9" id="KW-0812">Transmembrane</keyword>
<evidence type="ECO:0000256" key="9">
    <source>
        <dbReference type="SAM" id="Phobius"/>
    </source>
</evidence>
<protein>
    <recommendedName>
        <fullName evidence="12">Cytochrome P450</fullName>
    </recommendedName>
</protein>
<dbReference type="AlphaFoldDB" id="A0A914AJS1"/>
<dbReference type="GO" id="GO:0004497">
    <property type="term" value="F:monooxygenase activity"/>
    <property type="evidence" value="ECO:0007669"/>
    <property type="project" value="UniProtKB-KW"/>
</dbReference>
<dbReference type="OrthoDB" id="1844152at2759"/>
<name>A0A914AJS1_PATMI</name>
<feature type="binding site" description="axial binding residue" evidence="7">
    <location>
        <position position="453"/>
    </location>
    <ligand>
        <name>heme</name>
        <dbReference type="ChEBI" id="CHEBI:30413"/>
    </ligand>
    <ligandPart>
        <name>Fe</name>
        <dbReference type="ChEBI" id="CHEBI:18248"/>
    </ligandPart>
</feature>
<keyword evidence="3 7" id="KW-0479">Metal-binding</keyword>
<proteinExistence type="inferred from homology"/>
<dbReference type="PANTHER" id="PTHR24300:SF417">
    <property type="entry name" value="CYTOCHROME P450 508B1-RELATED"/>
    <property type="match status" value="1"/>
</dbReference>
<dbReference type="GeneID" id="119734517"/>
<feature type="transmembrane region" description="Helical" evidence="9">
    <location>
        <begin position="214"/>
        <end position="230"/>
    </location>
</feature>
<keyword evidence="7 8" id="KW-0349">Heme</keyword>
<dbReference type="InterPro" id="IPR036396">
    <property type="entry name" value="Cyt_P450_sf"/>
</dbReference>
<keyword evidence="4 8" id="KW-0560">Oxidoreductase</keyword>